<protein>
    <submittedName>
        <fullName evidence="1">Uncharacterized protein</fullName>
    </submittedName>
</protein>
<dbReference type="AlphaFoldDB" id="A0A0F9EPL1"/>
<proteinExistence type="predicted"/>
<accession>A0A0F9EPL1</accession>
<sequence length="48" mass="5968">MQDDTMTFEKRHYEYLADTILNDPDILYSNRVAIHHHLQMWFKRDFPN</sequence>
<dbReference type="EMBL" id="LAZR01033892">
    <property type="protein sequence ID" value="KKL46830.1"/>
    <property type="molecule type" value="Genomic_DNA"/>
</dbReference>
<reference evidence="1" key="1">
    <citation type="journal article" date="2015" name="Nature">
        <title>Complex archaea that bridge the gap between prokaryotes and eukaryotes.</title>
        <authorList>
            <person name="Spang A."/>
            <person name="Saw J.H."/>
            <person name="Jorgensen S.L."/>
            <person name="Zaremba-Niedzwiedzka K."/>
            <person name="Martijn J."/>
            <person name="Lind A.E."/>
            <person name="van Eijk R."/>
            <person name="Schleper C."/>
            <person name="Guy L."/>
            <person name="Ettema T.J."/>
        </authorList>
    </citation>
    <scope>NUCLEOTIDE SEQUENCE</scope>
</reference>
<comment type="caution">
    <text evidence="1">The sequence shown here is derived from an EMBL/GenBank/DDBJ whole genome shotgun (WGS) entry which is preliminary data.</text>
</comment>
<organism evidence="1">
    <name type="scientific">marine sediment metagenome</name>
    <dbReference type="NCBI Taxonomy" id="412755"/>
    <lineage>
        <taxon>unclassified sequences</taxon>
        <taxon>metagenomes</taxon>
        <taxon>ecological metagenomes</taxon>
    </lineage>
</organism>
<name>A0A0F9EPL1_9ZZZZ</name>
<gene>
    <name evidence="1" type="ORF">LCGC14_2341670</name>
</gene>
<evidence type="ECO:0000313" key="1">
    <source>
        <dbReference type="EMBL" id="KKL46830.1"/>
    </source>
</evidence>
<feature type="non-terminal residue" evidence="1">
    <location>
        <position position="48"/>
    </location>
</feature>